<evidence type="ECO:0000256" key="12">
    <source>
        <dbReference type="SAM" id="SignalP"/>
    </source>
</evidence>
<dbReference type="Gene3D" id="3.80.10.10">
    <property type="entry name" value="Ribonuclease Inhibitor"/>
    <property type="match status" value="1"/>
</dbReference>
<dbReference type="RefSeq" id="XP_029843172.1">
    <property type="nucleotide sequence ID" value="XM_029987312.4"/>
</dbReference>
<evidence type="ECO:0000256" key="3">
    <source>
        <dbReference type="ARBA" id="ARBA00022614"/>
    </source>
</evidence>
<evidence type="ECO:0000256" key="9">
    <source>
        <dbReference type="ARBA" id="ARBA00023136"/>
    </source>
</evidence>
<evidence type="ECO:0000256" key="4">
    <source>
        <dbReference type="ARBA" id="ARBA00022692"/>
    </source>
</evidence>
<keyword evidence="3" id="KW-0433">Leucine-rich repeat</keyword>
<proteinExistence type="predicted"/>
<evidence type="ECO:0000256" key="5">
    <source>
        <dbReference type="ARBA" id="ARBA00022729"/>
    </source>
</evidence>
<evidence type="ECO:0000256" key="2">
    <source>
        <dbReference type="ARBA" id="ARBA00004370"/>
    </source>
</evidence>
<evidence type="ECO:0000256" key="10">
    <source>
        <dbReference type="ARBA" id="ARBA00023170"/>
    </source>
</evidence>
<keyword evidence="6" id="KW-0677">Repeat</keyword>
<organism evidence="13">
    <name type="scientific">Ixodes scapularis</name>
    <name type="common">Black-legged tick</name>
    <name type="synonym">Deer tick</name>
    <dbReference type="NCBI Taxonomy" id="6945"/>
    <lineage>
        <taxon>Eukaryota</taxon>
        <taxon>Metazoa</taxon>
        <taxon>Ecdysozoa</taxon>
        <taxon>Arthropoda</taxon>
        <taxon>Chelicerata</taxon>
        <taxon>Arachnida</taxon>
        <taxon>Acari</taxon>
        <taxon>Parasitiformes</taxon>
        <taxon>Ixodida</taxon>
        <taxon>Ixodoidea</taxon>
        <taxon>Ixodidae</taxon>
        <taxon>Ixodinae</taxon>
        <taxon>Ixodes</taxon>
    </lineage>
</organism>
<dbReference type="SMART" id="SM00369">
    <property type="entry name" value="LRR_TYP"/>
    <property type="match status" value="3"/>
</dbReference>
<dbReference type="InterPro" id="IPR032675">
    <property type="entry name" value="LRR_dom_sf"/>
</dbReference>
<dbReference type="InterPro" id="IPR001611">
    <property type="entry name" value="Leu-rich_rpt"/>
</dbReference>
<dbReference type="AlphaFoldDB" id="A0A4D5RQW5"/>
<name>A0A4D5RQW5_IXOSC</name>
<evidence type="ECO:0000256" key="1">
    <source>
        <dbReference type="ARBA" id="ARBA00004177"/>
    </source>
</evidence>
<dbReference type="PANTHER" id="PTHR47410:SF5">
    <property type="entry name" value="TOLL-LIKE RECEPTOR 3"/>
    <property type="match status" value="1"/>
</dbReference>
<keyword evidence="10" id="KW-0675">Receptor</keyword>
<dbReference type="PANTHER" id="PTHR47410">
    <property type="entry name" value="TOLL-LIKE RECEPTOR 7-RELATED"/>
    <property type="match status" value="1"/>
</dbReference>
<dbReference type="VEuPathDB" id="VectorBase:ISCI006055"/>
<dbReference type="GO" id="GO:0005768">
    <property type="term" value="C:endosome"/>
    <property type="evidence" value="ECO:0007669"/>
    <property type="project" value="UniProtKB-SubCell"/>
</dbReference>
<dbReference type="InterPro" id="IPR003591">
    <property type="entry name" value="Leu-rich_rpt_typical-subtyp"/>
</dbReference>
<keyword evidence="5 12" id="KW-0732">Signal</keyword>
<evidence type="ECO:0000256" key="7">
    <source>
        <dbReference type="ARBA" id="ARBA00022753"/>
    </source>
</evidence>
<evidence type="ECO:0000313" key="13">
    <source>
        <dbReference type="EMBL" id="MOY39498.1"/>
    </source>
</evidence>
<dbReference type="VEuPathDB" id="VectorBase:ISCP_003330"/>
<dbReference type="KEGG" id="isc:8037258"/>
<keyword evidence="11" id="KW-0325">Glycoprotein</keyword>
<dbReference type="VEuPathDB" id="VectorBase:ISCW006055"/>
<dbReference type="OMA" id="MSNNQYY"/>
<dbReference type="SUPFAM" id="SSF52058">
    <property type="entry name" value="L domain-like"/>
    <property type="match status" value="1"/>
</dbReference>
<evidence type="ECO:0000256" key="11">
    <source>
        <dbReference type="ARBA" id="ARBA00023180"/>
    </source>
</evidence>
<keyword evidence="8" id="KW-1133">Transmembrane helix</keyword>
<evidence type="ECO:0000256" key="8">
    <source>
        <dbReference type="ARBA" id="ARBA00022989"/>
    </source>
</evidence>
<keyword evidence="4" id="KW-0812">Transmembrane</keyword>
<dbReference type="EMBL" id="GHJT01005527">
    <property type="protein sequence ID" value="MOY39498.1"/>
    <property type="molecule type" value="Transcribed_RNA"/>
</dbReference>
<dbReference type="Pfam" id="PF13855">
    <property type="entry name" value="LRR_8"/>
    <property type="match status" value="1"/>
</dbReference>
<sequence length="343" mass="39383">MTSVSFVATLLLSVQALLCRNLVQSVCPKKEEVHPCNCYGFSSYDRVECRAVEDKQVLKRALSKFKGMHIFEFELSLIDMKDVPSDAFKHVQVSELYTYMANFSGLQKSGHLFEGFDSTLYMLEIKRGINLDDWDWTALARLSNLQRLYIFSSNLRKIDRRFSAVSKSLTHVMIQGGDLEVIEDGAFTALRLRDLEISYTRLGQVSRQIFPVPATTLSVLSLRHNNLRYLPEDMFSEMPALTLLDLSANLLKTLSERSLSPVIRNLRLLDMSNNQYYCDCNLTWVSRAFKINDDRFWQRNEITCQWPHQLYGTDVLTLTDDALDCPGTRVSTPHQLKIDHGQS</sequence>
<dbReference type="GO" id="GO:0016020">
    <property type="term" value="C:membrane"/>
    <property type="evidence" value="ECO:0007669"/>
    <property type="project" value="UniProtKB-SubCell"/>
</dbReference>
<keyword evidence="9" id="KW-0472">Membrane</keyword>
<reference evidence="13" key="1">
    <citation type="submission" date="2019-04" db="EMBL/GenBank/DDBJ databases">
        <title>An insight into the mialome of Ixodes scapularis.</title>
        <authorList>
            <person name="Ribeiro J.M."/>
            <person name="Mather T.N."/>
            <person name="Karim S."/>
        </authorList>
    </citation>
    <scope>NUCLEOTIDE SEQUENCE</scope>
</reference>
<dbReference type="GeneID" id="8037258"/>
<dbReference type="OrthoDB" id="9985976at2759"/>
<feature type="signal peptide" evidence="12">
    <location>
        <begin position="1"/>
        <end position="16"/>
    </location>
</feature>
<feature type="chain" id="PRO_5020029077" evidence="12">
    <location>
        <begin position="17"/>
        <end position="343"/>
    </location>
</feature>
<protein>
    <submittedName>
        <fullName evidence="13">Putative membrane glycoprotein lig-1</fullName>
    </submittedName>
</protein>
<comment type="subcellular location">
    <subcellularLocation>
        <location evidence="1">Endosome</location>
    </subcellularLocation>
    <subcellularLocation>
        <location evidence="2">Membrane</location>
    </subcellularLocation>
</comment>
<accession>A0A4D5RQW5</accession>
<evidence type="ECO:0000256" key="6">
    <source>
        <dbReference type="ARBA" id="ARBA00022737"/>
    </source>
</evidence>
<keyword evidence="7" id="KW-0967">Endosome</keyword>